<dbReference type="InterPro" id="IPR008978">
    <property type="entry name" value="HSP20-like_chaperone"/>
</dbReference>
<feature type="compositionally biased region" description="Acidic residues" evidence="1">
    <location>
        <begin position="66"/>
        <end position="79"/>
    </location>
</feature>
<dbReference type="Gene3D" id="2.60.40.790">
    <property type="match status" value="1"/>
</dbReference>
<gene>
    <name evidence="3" type="ORF">PM001_LOCUS9902</name>
</gene>
<dbReference type="EMBL" id="CAKLBY020000078">
    <property type="protein sequence ID" value="CAK7924752.1"/>
    <property type="molecule type" value="Genomic_DNA"/>
</dbReference>
<dbReference type="Proteomes" id="UP001162060">
    <property type="component" value="Unassembled WGS sequence"/>
</dbReference>
<organism evidence="3 4">
    <name type="scientific">Peronospora matthiolae</name>
    <dbReference type="NCBI Taxonomy" id="2874970"/>
    <lineage>
        <taxon>Eukaryota</taxon>
        <taxon>Sar</taxon>
        <taxon>Stramenopiles</taxon>
        <taxon>Oomycota</taxon>
        <taxon>Peronosporomycetes</taxon>
        <taxon>Peronosporales</taxon>
        <taxon>Peronosporaceae</taxon>
        <taxon>Peronospora</taxon>
    </lineage>
</organism>
<feature type="region of interest" description="Disordered" evidence="1">
    <location>
        <begin position="62"/>
        <end position="93"/>
    </location>
</feature>
<dbReference type="AlphaFoldDB" id="A0AAV1TSZ5"/>
<dbReference type="InterPro" id="IPR052289">
    <property type="entry name" value="Calcyclin-binding_UBL-bridge"/>
</dbReference>
<evidence type="ECO:0008006" key="5">
    <source>
        <dbReference type="Google" id="ProtNLM"/>
    </source>
</evidence>
<keyword evidence="2" id="KW-0472">Membrane</keyword>
<evidence type="ECO:0000313" key="4">
    <source>
        <dbReference type="Proteomes" id="UP001162060"/>
    </source>
</evidence>
<reference evidence="3" key="1">
    <citation type="submission" date="2024-01" db="EMBL/GenBank/DDBJ databases">
        <authorList>
            <person name="Webb A."/>
        </authorList>
    </citation>
    <scope>NUCLEOTIDE SEQUENCE</scope>
    <source>
        <strain evidence="3">Pm1</strain>
    </source>
</reference>
<feature type="transmembrane region" description="Helical" evidence="2">
    <location>
        <begin position="27"/>
        <end position="47"/>
    </location>
</feature>
<dbReference type="GO" id="GO:0005634">
    <property type="term" value="C:nucleus"/>
    <property type="evidence" value="ECO:0007669"/>
    <property type="project" value="TreeGrafter"/>
</dbReference>
<evidence type="ECO:0000256" key="1">
    <source>
        <dbReference type="SAM" id="MobiDB-lite"/>
    </source>
</evidence>
<sequence>MSETFFVLGGYVSLVTPWGQVKLNKGFLEQLALSVAVVVMTVMLWRFSARVNATLKKETVDKALNGEEEMEEDDDEEEEKQEREDVMSGPDEKRIKRGENSYFYAHEHLKANDDRTTVSSYGWSDSKKTIRIYLTDDVVMNMKEEQLKLDWTNMSLSMDLLKASGGDRAKSLVIQTLFQEITDVTWESEKDTLTIVLTKAQEMPWRSLNGAAKHMEDHIEYDDAFYN</sequence>
<dbReference type="PANTHER" id="PTHR13164">
    <property type="entry name" value="CALICYLIN BINDING PROTEIN"/>
    <property type="match status" value="1"/>
</dbReference>
<name>A0AAV1TSZ5_9STRA</name>
<accession>A0AAV1TSZ5</accession>
<proteinExistence type="predicted"/>
<dbReference type="SUPFAM" id="SSF49764">
    <property type="entry name" value="HSP20-like chaperones"/>
    <property type="match status" value="1"/>
</dbReference>
<feature type="compositionally biased region" description="Basic and acidic residues" evidence="1">
    <location>
        <begin position="80"/>
        <end position="93"/>
    </location>
</feature>
<evidence type="ECO:0000256" key="2">
    <source>
        <dbReference type="SAM" id="Phobius"/>
    </source>
</evidence>
<evidence type="ECO:0000313" key="3">
    <source>
        <dbReference type="EMBL" id="CAK7924752.1"/>
    </source>
</evidence>
<protein>
    <recommendedName>
        <fullName evidence="5">CS domain-containing protein</fullName>
    </recommendedName>
</protein>
<keyword evidence="2" id="KW-0812">Transmembrane</keyword>
<dbReference type="PANTHER" id="PTHR13164:SF6">
    <property type="entry name" value="CS DOMAIN-CONTAINING PROTEIN"/>
    <property type="match status" value="1"/>
</dbReference>
<keyword evidence="2" id="KW-1133">Transmembrane helix</keyword>
<comment type="caution">
    <text evidence="3">The sequence shown here is derived from an EMBL/GenBank/DDBJ whole genome shotgun (WGS) entry which is preliminary data.</text>
</comment>